<sequence>MCWPPDASPPSGSDFLKQLFCTIGLLDLSSGDASIGALNVENGVALSWHPECLILNLCWAYLLVWSWGLNLLLMLKNSSCQICLAGSAEYVSSVDLVLNLMQIADLLMLWVVRLRLSTGAGEQQRMLDFVPGVGGLIAEPDADGLLGSLATGFLDYFLCYMMLPVQIE</sequence>
<keyword evidence="1" id="KW-0812">Transmembrane</keyword>
<keyword evidence="1" id="KW-1133">Transmembrane helix</keyword>
<keyword evidence="3" id="KW-1185">Reference proteome</keyword>
<evidence type="ECO:0000256" key="1">
    <source>
        <dbReference type="SAM" id="Phobius"/>
    </source>
</evidence>
<protein>
    <submittedName>
        <fullName evidence="2">Uncharacterized protein</fullName>
    </submittedName>
</protein>
<keyword evidence="1" id="KW-0472">Membrane</keyword>
<dbReference type="EMBL" id="BSYO01000011">
    <property type="protein sequence ID" value="GMH11681.1"/>
    <property type="molecule type" value="Genomic_DNA"/>
</dbReference>
<reference evidence="2" key="1">
    <citation type="submission" date="2023-05" db="EMBL/GenBank/DDBJ databases">
        <title>Nepenthes gracilis genome sequencing.</title>
        <authorList>
            <person name="Fukushima K."/>
        </authorList>
    </citation>
    <scope>NUCLEOTIDE SEQUENCE</scope>
    <source>
        <strain evidence="2">SING2019-196</strain>
    </source>
</reference>
<accession>A0AAD3SJX3</accession>
<name>A0AAD3SJX3_NEPGR</name>
<proteinExistence type="predicted"/>
<dbReference type="AlphaFoldDB" id="A0AAD3SJX3"/>
<feature type="transmembrane region" description="Helical" evidence="1">
    <location>
        <begin position="53"/>
        <end position="75"/>
    </location>
</feature>
<comment type="caution">
    <text evidence="2">The sequence shown here is derived from an EMBL/GenBank/DDBJ whole genome shotgun (WGS) entry which is preliminary data.</text>
</comment>
<gene>
    <name evidence="2" type="ORF">Nepgr_013522</name>
</gene>
<dbReference type="Proteomes" id="UP001279734">
    <property type="component" value="Unassembled WGS sequence"/>
</dbReference>
<evidence type="ECO:0000313" key="2">
    <source>
        <dbReference type="EMBL" id="GMH11681.1"/>
    </source>
</evidence>
<evidence type="ECO:0000313" key="3">
    <source>
        <dbReference type="Proteomes" id="UP001279734"/>
    </source>
</evidence>
<organism evidence="2 3">
    <name type="scientific">Nepenthes gracilis</name>
    <name type="common">Slender pitcher plant</name>
    <dbReference type="NCBI Taxonomy" id="150966"/>
    <lineage>
        <taxon>Eukaryota</taxon>
        <taxon>Viridiplantae</taxon>
        <taxon>Streptophyta</taxon>
        <taxon>Embryophyta</taxon>
        <taxon>Tracheophyta</taxon>
        <taxon>Spermatophyta</taxon>
        <taxon>Magnoliopsida</taxon>
        <taxon>eudicotyledons</taxon>
        <taxon>Gunneridae</taxon>
        <taxon>Pentapetalae</taxon>
        <taxon>Caryophyllales</taxon>
        <taxon>Nepenthaceae</taxon>
        <taxon>Nepenthes</taxon>
    </lineage>
</organism>